<evidence type="ECO:0000256" key="2">
    <source>
        <dbReference type="ARBA" id="ARBA00023002"/>
    </source>
</evidence>
<dbReference type="PANTHER" id="PTHR42789">
    <property type="entry name" value="D-ISOMER SPECIFIC 2-HYDROXYACID DEHYDROGENASE FAMILY PROTEIN (AFU_ORTHOLOGUE AFUA_6G10090)"/>
    <property type="match status" value="1"/>
</dbReference>
<dbReference type="AlphaFoldDB" id="A0A9D1P8R8"/>
<dbReference type="PANTHER" id="PTHR42789:SF1">
    <property type="entry name" value="D-ISOMER SPECIFIC 2-HYDROXYACID DEHYDROGENASE FAMILY PROTEIN (AFU_ORTHOLOGUE AFUA_6G10090)"/>
    <property type="match status" value="1"/>
</dbReference>
<dbReference type="InterPro" id="IPR036291">
    <property type="entry name" value="NAD(P)-bd_dom_sf"/>
</dbReference>
<comment type="similarity">
    <text evidence="1 4">Belongs to the D-isomer specific 2-hydroxyacid dehydrogenase family.</text>
</comment>
<sequence length="310" mass="34184">MQPTVLITSENFGRFSQEGRHVLEKAGLRIIDNPYGHTFLHREQILPIVGEADGIICDMEKIDREVIDAAPRLKVIARRGVGIDSVDWRYAQSKGIEVARTTGVVERPVAELVMGYILEFSRHISAMSSAMHAGQWQRISSHSVAGHTLGIVGMGNIAWEVARRAAAFDMRILYYSHRRNERAEEAFGAQYAPLETLLEEADFVSLHVPLTEETRHMMDAQALACMKKGAYLINTARGAVVDARALADALRSGQLGGAAIDVFDGEPCTDSPLHGLDSVILTPHIGTYTQEIYVRMDVEAARNAVRCLTC</sequence>
<reference evidence="7" key="2">
    <citation type="journal article" date="2021" name="PeerJ">
        <title>Extensive microbial diversity within the chicken gut microbiome revealed by metagenomics and culture.</title>
        <authorList>
            <person name="Gilroy R."/>
            <person name="Ravi A."/>
            <person name="Getino M."/>
            <person name="Pursley I."/>
            <person name="Horton D.L."/>
            <person name="Alikhan N.F."/>
            <person name="Baker D."/>
            <person name="Gharbi K."/>
            <person name="Hall N."/>
            <person name="Watson M."/>
            <person name="Adriaenssens E.M."/>
            <person name="Foster-Nyarko E."/>
            <person name="Jarju S."/>
            <person name="Secka A."/>
            <person name="Antonio M."/>
            <person name="Oren A."/>
            <person name="Chaudhuri R.R."/>
            <person name="La Ragione R."/>
            <person name="Hildebrand F."/>
            <person name="Pallen M.J."/>
        </authorList>
    </citation>
    <scope>NUCLEOTIDE SEQUENCE</scope>
    <source>
        <strain evidence="7">CHK183-6373</strain>
    </source>
</reference>
<evidence type="ECO:0000313" key="8">
    <source>
        <dbReference type="Proteomes" id="UP000886884"/>
    </source>
</evidence>
<comment type="caution">
    <text evidence="7">The sequence shown here is derived from an EMBL/GenBank/DDBJ whole genome shotgun (WGS) entry which is preliminary data.</text>
</comment>
<evidence type="ECO:0000259" key="5">
    <source>
        <dbReference type="Pfam" id="PF00389"/>
    </source>
</evidence>
<dbReference type="InterPro" id="IPR006140">
    <property type="entry name" value="D-isomer_DH_NAD-bd"/>
</dbReference>
<dbReference type="Pfam" id="PF00389">
    <property type="entry name" value="2-Hacid_dh"/>
    <property type="match status" value="1"/>
</dbReference>
<dbReference type="SUPFAM" id="SSF52283">
    <property type="entry name" value="Formate/glycerate dehydrogenase catalytic domain-like"/>
    <property type="match status" value="1"/>
</dbReference>
<evidence type="ECO:0000259" key="6">
    <source>
        <dbReference type="Pfam" id="PF02826"/>
    </source>
</evidence>
<dbReference type="CDD" id="cd12172">
    <property type="entry name" value="PGDH_like_2"/>
    <property type="match status" value="1"/>
</dbReference>
<dbReference type="PROSITE" id="PS00670">
    <property type="entry name" value="D_2_HYDROXYACID_DH_2"/>
    <property type="match status" value="1"/>
</dbReference>
<dbReference type="InterPro" id="IPR050857">
    <property type="entry name" value="D-2-hydroxyacid_DH"/>
</dbReference>
<gene>
    <name evidence="7" type="ORF">IAA64_08275</name>
</gene>
<reference evidence="7" key="1">
    <citation type="submission" date="2020-10" db="EMBL/GenBank/DDBJ databases">
        <authorList>
            <person name="Gilroy R."/>
        </authorList>
    </citation>
    <scope>NUCLEOTIDE SEQUENCE</scope>
    <source>
        <strain evidence="7">CHK183-6373</strain>
    </source>
</reference>
<dbReference type="Gene3D" id="3.40.50.720">
    <property type="entry name" value="NAD(P)-binding Rossmann-like Domain"/>
    <property type="match status" value="2"/>
</dbReference>
<dbReference type="Pfam" id="PF02826">
    <property type="entry name" value="2-Hacid_dh_C"/>
    <property type="match status" value="1"/>
</dbReference>
<feature type="domain" description="D-isomer specific 2-hydroxyacid dehydrogenase catalytic" evidence="5">
    <location>
        <begin position="16"/>
        <end position="307"/>
    </location>
</feature>
<dbReference type="Proteomes" id="UP000886884">
    <property type="component" value="Unassembled WGS sequence"/>
</dbReference>
<dbReference type="SUPFAM" id="SSF51735">
    <property type="entry name" value="NAD(P)-binding Rossmann-fold domains"/>
    <property type="match status" value="1"/>
</dbReference>
<evidence type="ECO:0000313" key="7">
    <source>
        <dbReference type="EMBL" id="HIV27950.1"/>
    </source>
</evidence>
<dbReference type="EMBL" id="DVOT01000146">
    <property type="protein sequence ID" value="HIV27950.1"/>
    <property type="molecule type" value="Genomic_DNA"/>
</dbReference>
<dbReference type="GO" id="GO:0016616">
    <property type="term" value="F:oxidoreductase activity, acting on the CH-OH group of donors, NAD or NADP as acceptor"/>
    <property type="evidence" value="ECO:0007669"/>
    <property type="project" value="InterPro"/>
</dbReference>
<feature type="domain" description="D-isomer specific 2-hydroxyacid dehydrogenase NAD-binding" evidence="6">
    <location>
        <begin position="114"/>
        <end position="286"/>
    </location>
</feature>
<accession>A0A9D1P8R8</accession>
<dbReference type="FunFam" id="3.40.50.720:FF:000203">
    <property type="entry name" value="D-3-phosphoglycerate dehydrogenase (SerA)"/>
    <property type="match status" value="1"/>
</dbReference>
<dbReference type="InterPro" id="IPR006139">
    <property type="entry name" value="D-isomer_2_OHA_DH_cat_dom"/>
</dbReference>
<dbReference type="PROSITE" id="PS00671">
    <property type="entry name" value="D_2_HYDROXYACID_DH_3"/>
    <property type="match status" value="1"/>
</dbReference>
<protein>
    <submittedName>
        <fullName evidence="7">Phosphoglycerate dehydrogenase</fullName>
    </submittedName>
</protein>
<dbReference type="InterPro" id="IPR029753">
    <property type="entry name" value="D-isomer_DH_CS"/>
</dbReference>
<keyword evidence="3" id="KW-0520">NAD</keyword>
<keyword evidence="2 4" id="KW-0560">Oxidoreductase</keyword>
<proteinExistence type="inferred from homology"/>
<name>A0A9D1P8R8_9FIRM</name>
<evidence type="ECO:0000256" key="3">
    <source>
        <dbReference type="ARBA" id="ARBA00023027"/>
    </source>
</evidence>
<evidence type="ECO:0000256" key="4">
    <source>
        <dbReference type="RuleBase" id="RU003719"/>
    </source>
</evidence>
<evidence type="ECO:0000256" key="1">
    <source>
        <dbReference type="ARBA" id="ARBA00005854"/>
    </source>
</evidence>
<organism evidence="7 8">
    <name type="scientific">Candidatus Ornithocaccomicrobium faecavium</name>
    <dbReference type="NCBI Taxonomy" id="2840890"/>
    <lineage>
        <taxon>Bacteria</taxon>
        <taxon>Bacillati</taxon>
        <taxon>Bacillota</taxon>
        <taxon>Clostridia</taxon>
        <taxon>Candidatus Ornithocaccomicrobium</taxon>
    </lineage>
</organism>
<dbReference type="GO" id="GO:0051287">
    <property type="term" value="F:NAD binding"/>
    <property type="evidence" value="ECO:0007669"/>
    <property type="project" value="InterPro"/>
</dbReference>